<evidence type="ECO:0000256" key="2">
    <source>
        <dbReference type="ARBA" id="ARBA00022603"/>
    </source>
</evidence>
<gene>
    <name evidence="6" type="ORF">K2U94_17545</name>
</gene>
<organism evidence="6 7">
    <name type="scientific">Candidatus Rhodoblastus alkanivorans</name>
    <dbReference type="NCBI Taxonomy" id="2954117"/>
    <lineage>
        <taxon>Bacteria</taxon>
        <taxon>Pseudomonadati</taxon>
        <taxon>Pseudomonadota</taxon>
        <taxon>Alphaproteobacteria</taxon>
        <taxon>Hyphomicrobiales</taxon>
        <taxon>Rhodoblastaceae</taxon>
        <taxon>Rhodoblastus</taxon>
    </lineage>
</organism>
<dbReference type="InterPro" id="IPR029063">
    <property type="entry name" value="SAM-dependent_MTases_sf"/>
</dbReference>
<sequence>MVLFRHSMRRFVREGSLEIQTSNGESFIVGDGSPPSCGIRLADVRAELELLFDPEMALGELYAAGRMELTRGGLADLLAIGARNVAAPGKARPIAAWQAVRRLRQRAAAVAPRRARANAAYHYDLDTGLYRLFLDDDLQYSCAFFETPSDSLEAAQLAKKRHIAAKLAVSPGMTALEIGCGWGGLALYLASRCGVAVKGVTLADEQLGVARRRAAAAGLAGRVEFALEDYRETHGRFDRIVSVAMFEHVGPRKYDAFFKAVADLLAEDGVALIHTIGHCGLPVPTSPWMRKYIFPDGYIPSLAEIARAVARAGLLVADLEILREHYALTLEHWRARFAARRDEAKAIYGERFCRIWEFYLAASQSAFRHLGFVVFQLQLTKKPNVLPITRDYIAEREADLRGSLAFRQPRRAARS</sequence>
<name>A0ABS9ZA75_9HYPH</name>
<dbReference type="RefSeq" id="WP_243068439.1">
    <property type="nucleotide sequence ID" value="NZ_JAIVFK010000001.1"/>
</dbReference>
<dbReference type="EMBL" id="JAIVFP010000001">
    <property type="protein sequence ID" value="MCI4684548.1"/>
    <property type="molecule type" value="Genomic_DNA"/>
</dbReference>
<dbReference type="SUPFAM" id="SSF53335">
    <property type="entry name" value="S-adenosyl-L-methionine-dependent methyltransferases"/>
    <property type="match status" value="1"/>
</dbReference>
<dbReference type="Gene3D" id="3.40.50.150">
    <property type="entry name" value="Vaccinia Virus protein VP39"/>
    <property type="match status" value="1"/>
</dbReference>
<comment type="caution">
    <text evidence="6">The sequence shown here is derived from an EMBL/GenBank/DDBJ whole genome shotgun (WGS) entry which is preliminary data.</text>
</comment>
<proteinExistence type="inferred from homology"/>
<dbReference type="PANTHER" id="PTHR43667:SF1">
    <property type="entry name" value="CYCLOPROPANE-FATTY-ACYL-PHOSPHOLIPID SYNTHASE"/>
    <property type="match status" value="1"/>
</dbReference>
<evidence type="ECO:0000313" key="7">
    <source>
        <dbReference type="Proteomes" id="UP001139104"/>
    </source>
</evidence>
<dbReference type="Pfam" id="PF02353">
    <property type="entry name" value="CMAS"/>
    <property type="match status" value="1"/>
</dbReference>
<evidence type="ECO:0000256" key="1">
    <source>
        <dbReference type="ARBA" id="ARBA00010815"/>
    </source>
</evidence>
<evidence type="ECO:0000256" key="4">
    <source>
        <dbReference type="ARBA" id="ARBA00022691"/>
    </source>
</evidence>
<keyword evidence="2" id="KW-0489">Methyltransferase</keyword>
<accession>A0ABS9ZA75</accession>
<protein>
    <submittedName>
        <fullName evidence="6">Cyclopropane-fatty-acyl-phospholipid synthase family protein</fullName>
    </submittedName>
</protein>
<evidence type="ECO:0000256" key="5">
    <source>
        <dbReference type="ARBA" id="ARBA00023098"/>
    </source>
</evidence>
<dbReference type="InterPro" id="IPR003333">
    <property type="entry name" value="CMAS"/>
</dbReference>
<comment type="similarity">
    <text evidence="1">Belongs to the CFA/CMAS family.</text>
</comment>
<dbReference type="InterPro" id="IPR050723">
    <property type="entry name" value="CFA/CMAS"/>
</dbReference>
<keyword evidence="4" id="KW-0949">S-adenosyl-L-methionine</keyword>
<reference evidence="6" key="1">
    <citation type="journal article" date="2022" name="ISME J.">
        <title>Identification of active gaseous-alkane degraders at natural gas seeps.</title>
        <authorList>
            <person name="Farhan Ul Haque M."/>
            <person name="Hernandez M."/>
            <person name="Crombie A.T."/>
            <person name="Murrell J.C."/>
        </authorList>
    </citation>
    <scope>NUCLEOTIDE SEQUENCE</scope>
    <source>
        <strain evidence="6">PC2</strain>
    </source>
</reference>
<dbReference type="PANTHER" id="PTHR43667">
    <property type="entry name" value="CYCLOPROPANE-FATTY-ACYL-PHOSPHOLIPID SYNTHASE"/>
    <property type="match status" value="1"/>
</dbReference>
<dbReference type="Proteomes" id="UP001139104">
    <property type="component" value="Unassembled WGS sequence"/>
</dbReference>
<evidence type="ECO:0000313" key="6">
    <source>
        <dbReference type="EMBL" id="MCI4684548.1"/>
    </source>
</evidence>
<dbReference type="PIRSF" id="PIRSF003085">
    <property type="entry name" value="CMAS"/>
    <property type="match status" value="1"/>
</dbReference>
<dbReference type="CDD" id="cd02440">
    <property type="entry name" value="AdoMet_MTases"/>
    <property type="match status" value="1"/>
</dbReference>
<evidence type="ECO:0000256" key="3">
    <source>
        <dbReference type="ARBA" id="ARBA00022679"/>
    </source>
</evidence>
<keyword evidence="5" id="KW-0443">Lipid metabolism</keyword>
<keyword evidence="7" id="KW-1185">Reference proteome</keyword>
<keyword evidence="3" id="KW-0808">Transferase</keyword>